<keyword evidence="3 6" id="KW-1133">Transmembrane helix</keyword>
<evidence type="ECO:0000256" key="5">
    <source>
        <dbReference type="NCBIfam" id="TIGR02228"/>
    </source>
</evidence>
<dbReference type="GO" id="GO:0016020">
    <property type="term" value="C:membrane"/>
    <property type="evidence" value="ECO:0007669"/>
    <property type="project" value="UniProtKB-SubCell"/>
</dbReference>
<dbReference type="PANTHER" id="PTHR10806">
    <property type="entry name" value="SIGNAL PEPTIDASE COMPLEX CATALYTIC SUBUNIT SEC11"/>
    <property type="match status" value="1"/>
</dbReference>
<dbReference type="InterPro" id="IPR036286">
    <property type="entry name" value="LexA/Signal_pep-like_sf"/>
</dbReference>
<dbReference type="Proteomes" id="UP000095409">
    <property type="component" value="Unassembled WGS sequence"/>
</dbReference>
<evidence type="ECO:0000256" key="3">
    <source>
        <dbReference type="ARBA" id="ARBA00022989"/>
    </source>
</evidence>
<dbReference type="EMBL" id="CYZD01000002">
    <property type="protein sequence ID" value="CUN55288.1"/>
    <property type="molecule type" value="Genomic_DNA"/>
</dbReference>
<feature type="transmembrane region" description="Helical" evidence="6">
    <location>
        <begin position="12"/>
        <end position="32"/>
    </location>
</feature>
<dbReference type="GO" id="GO:0009003">
    <property type="term" value="F:signal peptidase activity"/>
    <property type="evidence" value="ECO:0007669"/>
    <property type="project" value="UniProtKB-EC"/>
</dbReference>
<dbReference type="PRINTS" id="PR00728">
    <property type="entry name" value="SIGNALPTASE"/>
</dbReference>
<proteinExistence type="predicted"/>
<accession>A0A173XXY7</accession>
<comment type="subcellular location">
    <subcellularLocation>
        <location evidence="1">Membrane</location>
    </subcellularLocation>
</comment>
<evidence type="ECO:0000256" key="2">
    <source>
        <dbReference type="ARBA" id="ARBA00022692"/>
    </source>
</evidence>
<keyword evidence="4 6" id="KW-0472">Membrane</keyword>
<protein>
    <recommendedName>
        <fullName evidence="5">Signal peptidase I</fullName>
        <ecNumber evidence="5">3.4.21.89</ecNumber>
    </recommendedName>
</protein>
<dbReference type="RefSeq" id="WP_055065556.1">
    <property type="nucleotide sequence ID" value="NZ_CYZD01000002.1"/>
</dbReference>
<organism evidence="7 8">
    <name type="scientific">Blautia obeum</name>
    <dbReference type="NCBI Taxonomy" id="40520"/>
    <lineage>
        <taxon>Bacteria</taxon>
        <taxon>Bacillati</taxon>
        <taxon>Bacillota</taxon>
        <taxon>Clostridia</taxon>
        <taxon>Lachnospirales</taxon>
        <taxon>Lachnospiraceae</taxon>
        <taxon>Blautia</taxon>
    </lineage>
</organism>
<dbReference type="InterPro" id="IPR019533">
    <property type="entry name" value="Peptidase_S26"/>
</dbReference>
<dbReference type="NCBIfam" id="TIGR02228">
    <property type="entry name" value="sigpep_I_arch"/>
    <property type="match status" value="1"/>
</dbReference>
<dbReference type="GO" id="GO:0006465">
    <property type="term" value="P:signal peptide processing"/>
    <property type="evidence" value="ECO:0007669"/>
    <property type="project" value="UniProtKB-UniRule"/>
</dbReference>
<sequence>MRTAEKAGRIFFTLIGILGVMLLLLPQIGISVDSIMSGSMEPVLRTGGIVFTDTKERRPEIGDIVTYQVGETRVTHRVIRKEHKGYVTKGDANNREDPTVVTADQIIGKVIFSLPCLGYVAVFVRQRTIFGILTVMILQEMFFLLIQWKGERSRKSAERIYEK</sequence>
<keyword evidence="2 6" id="KW-0812">Transmembrane</keyword>
<evidence type="ECO:0000256" key="6">
    <source>
        <dbReference type="SAM" id="Phobius"/>
    </source>
</evidence>
<dbReference type="AlphaFoldDB" id="A0A173XXY7"/>
<keyword evidence="7" id="KW-0378">Hydrolase</keyword>
<dbReference type="GO" id="GO:0004252">
    <property type="term" value="F:serine-type endopeptidase activity"/>
    <property type="evidence" value="ECO:0007669"/>
    <property type="project" value="UniProtKB-UniRule"/>
</dbReference>
<evidence type="ECO:0000256" key="4">
    <source>
        <dbReference type="ARBA" id="ARBA00023136"/>
    </source>
</evidence>
<evidence type="ECO:0000313" key="7">
    <source>
        <dbReference type="EMBL" id="CUN55288.1"/>
    </source>
</evidence>
<dbReference type="InterPro" id="IPR001733">
    <property type="entry name" value="Peptidase_S26B"/>
</dbReference>
<evidence type="ECO:0000313" key="8">
    <source>
        <dbReference type="Proteomes" id="UP000095409"/>
    </source>
</evidence>
<name>A0A173XXY7_9FIRM</name>
<evidence type="ECO:0000256" key="1">
    <source>
        <dbReference type="ARBA" id="ARBA00004370"/>
    </source>
</evidence>
<reference evidence="7 8" key="1">
    <citation type="submission" date="2015-09" db="EMBL/GenBank/DDBJ databases">
        <authorList>
            <consortium name="Pathogen Informatics"/>
        </authorList>
    </citation>
    <scope>NUCLEOTIDE SEQUENCE [LARGE SCALE GENOMIC DNA]</scope>
    <source>
        <strain evidence="7 8">2789STDY5608837</strain>
    </source>
</reference>
<dbReference type="SUPFAM" id="SSF51306">
    <property type="entry name" value="LexA/Signal peptidase"/>
    <property type="match status" value="1"/>
</dbReference>
<dbReference type="PANTHER" id="PTHR10806:SF6">
    <property type="entry name" value="SIGNAL PEPTIDASE COMPLEX CATALYTIC SUBUNIT SEC11"/>
    <property type="match status" value="1"/>
</dbReference>
<dbReference type="EC" id="3.4.21.89" evidence="5"/>
<gene>
    <name evidence="7" type="primary">sipW</name>
    <name evidence="7" type="ORF">ERS852394_00446</name>
</gene>
<dbReference type="CDD" id="cd06530">
    <property type="entry name" value="S26_SPase_I"/>
    <property type="match status" value="1"/>
</dbReference>
<dbReference type="Gene3D" id="2.10.109.10">
    <property type="entry name" value="Umud Fragment, subunit A"/>
    <property type="match status" value="1"/>
</dbReference>
<feature type="transmembrane region" description="Helical" evidence="6">
    <location>
        <begin position="128"/>
        <end position="146"/>
    </location>
</feature>